<dbReference type="SUPFAM" id="SSF56672">
    <property type="entry name" value="DNA/RNA polymerases"/>
    <property type="match status" value="1"/>
</dbReference>
<protein>
    <recommendedName>
        <fullName evidence="8">Integrase catalytic domain-containing protein</fullName>
    </recommendedName>
</protein>
<dbReference type="CDD" id="cd09274">
    <property type="entry name" value="RNase_HI_RT_Ty3"/>
    <property type="match status" value="1"/>
</dbReference>
<keyword evidence="3" id="KW-0540">Nuclease</keyword>
<dbReference type="InterPro" id="IPR041373">
    <property type="entry name" value="RT_RNaseH"/>
</dbReference>
<name>A0A4Y9ZKV2_9AGAM</name>
<dbReference type="OrthoDB" id="3268967at2759"/>
<dbReference type="Pfam" id="PF17921">
    <property type="entry name" value="Integrase_H2C2"/>
    <property type="match status" value="1"/>
</dbReference>
<accession>A0A4Y9ZKV2</accession>
<dbReference type="PANTHER" id="PTHR37984:SF5">
    <property type="entry name" value="PROTEIN NYNRIN-LIKE"/>
    <property type="match status" value="1"/>
</dbReference>
<dbReference type="GO" id="GO:0016787">
    <property type="term" value="F:hydrolase activity"/>
    <property type="evidence" value="ECO:0007669"/>
    <property type="project" value="UniProtKB-KW"/>
</dbReference>
<reference evidence="9 10" key="1">
    <citation type="submission" date="2019-02" db="EMBL/GenBank/DDBJ databases">
        <title>Genome sequencing of the rare red list fungi Hericium alpestre (H. flagellum).</title>
        <authorList>
            <person name="Buettner E."/>
            <person name="Kellner H."/>
        </authorList>
    </citation>
    <scope>NUCLEOTIDE SEQUENCE [LARGE SCALE GENOMIC DNA]</scope>
    <source>
        <strain evidence="9 10">DSM 108284</strain>
    </source>
</reference>
<organism evidence="9 10">
    <name type="scientific">Hericium alpestre</name>
    <dbReference type="NCBI Taxonomy" id="135208"/>
    <lineage>
        <taxon>Eukaryota</taxon>
        <taxon>Fungi</taxon>
        <taxon>Dikarya</taxon>
        <taxon>Basidiomycota</taxon>
        <taxon>Agaricomycotina</taxon>
        <taxon>Agaricomycetes</taxon>
        <taxon>Russulales</taxon>
        <taxon>Hericiaceae</taxon>
        <taxon>Hericium</taxon>
    </lineage>
</organism>
<dbReference type="Pfam" id="PF17917">
    <property type="entry name" value="RT_RNaseH"/>
    <property type="match status" value="1"/>
</dbReference>
<keyword evidence="5" id="KW-0378">Hydrolase</keyword>
<evidence type="ECO:0000256" key="1">
    <source>
        <dbReference type="ARBA" id="ARBA00022679"/>
    </source>
</evidence>
<evidence type="ECO:0000259" key="8">
    <source>
        <dbReference type="PROSITE" id="PS50994"/>
    </source>
</evidence>
<dbReference type="SUPFAM" id="SSF53098">
    <property type="entry name" value="Ribonuclease H-like"/>
    <property type="match status" value="1"/>
</dbReference>
<keyword evidence="10" id="KW-1185">Reference proteome</keyword>
<feature type="domain" description="Integrase catalytic" evidence="8">
    <location>
        <begin position="339"/>
        <end position="457"/>
    </location>
</feature>
<keyword evidence="4" id="KW-0255">Endonuclease</keyword>
<evidence type="ECO:0000313" key="10">
    <source>
        <dbReference type="Proteomes" id="UP000298061"/>
    </source>
</evidence>
<dbReference type="GO" id="GO:0004519">
    <property type="term" value="F:endonuclease activity"/>
    <property type="evidence" value="ECO:0007669"/>
    <property type="project" value="UniProtKB-KW"/>
</dbReference>
<dbReference type="InterPro" id="IPR036397">
    <property type="entry name" value="RNaseH_sf"/>
</dbReference>
<dbReference type="GO" id="GO:0003723">
    <property type="term" value="F:RNA binding"/>
    <property type="evidence" value="ECO:0007669"/>
    <property type="project" value="UniProtKB-KW"/>
</dbReference>
<sequence>MHNWTPSNKVSTQMKTILRKLSQRYFKSIMVLTDHQAAFNRIKSIVVGRECLTTIDQKNPGNNKIFVTCDASDWCTGGILSFGPTWKLAHSVTFDSMQLKGTELNYPVHEKELLAIKRALEKWHVDLLGSPFIIRTDHHSLEYFMSQTQLLCRQLCWQEYFSQYDFTIEYVPGPDNCIADALSRLLAEPDDSLPTTALVVALSLAEQPTTAKSPLASVFLVSSDESLLKDILAGYNTDQFCIRLHENLSSTPSASSRNGLLFLGERLVIPCLGPVREQLFWLAHDSLGHFGMDKSYAALRKSYYWLGMKCDLDQGYIPSCPSCQCNKSSTTKPTGPLHPLPVPDRHGSSIAIDFIGPLPLEQGYDAIVTITDRAGMDMRILLTRTDIMAESFAALFFDQWYCKNGLPDDIISDRDKLFVSRFWCALAKLTGVNLKMSSSFHPQTDGSSERTNKSVNQCLHYHVDCKQCGWVHALPHLHLGCSPCLILPLVPDALDAAQCEFGPSAATAEAVIACMCSETADALDTLCAAKVDQAAFANQHCSAEILYTVGDRVLLSTFHRRQDFKAADPRCVAKFMPCYDGPYTITKAYPERSVYTLHVPNSPHSFSTYHSSLLYGADEWTINAIVDECHRGCGWQYLTIWYLTKSLSVTTVTPLPQQGKECQMKHWKVHKPFCRGSSLSHELVSTFAKQTGINLVPKDVSMPVQDTGPLGTQGIIITCLPPTPGKDIPGRSTDCALPSGLKECILALPGFPRPIPSPSSPAHCIACIPGAGLGMFAARHLVAGKVIFVECPIIITLQAMFPLSFKVDRQCISSAEYKWKVMKDAEDMVGMLIS</sequence>
<dbReference type="EMBL" id="SFCI01001599">
    <property type="protein sequence ID" value="TFY75382.1"/>
    <property type="molecule type" value="Genomic_DNA"/>
</dbReference>
<dbReference type="InterPro" id="IPR001584">
    <property type="entry name" value="Integrase_cat-core"/>
</dbReference>
<dbReference type="GO" id="GO:0003964">
    <property type="term" value="F:RNA-directed DNA polymerase activity"/>
    <property type="evidence" value="ECO:0007669"/>
    <property type="project" value="UniProtKB-KW"/>
</dbReference>
<evidence type="ECO:0000256" key="6">
    <source>
        <dbReference type="ARBA" id="ARBA00022884"/>
    </source>
</evidence>
<keyword evidence="6" id="KW-0694">RNA-binding</keyword>
<keyword evidence="7" id="KW-0695">RNA-directed DNA polymerase</keyword>
<dbReference type="STRING" id="135208.A0A4Y9ZKV2"/>
<gene>
    <name evidence="9" type="ORF">EWM64_g8630</name>
</gene>
<evidence type="ECO:0000256" key="7">
    <source>
        <dbReference type="ARBA" id="ARBA00022918"/>
    </source>
</evidence>
<dbReference type="InterPro" id="IPR041588">
    <property type="entry name" value="Integrase_H2C2"/>
</dbReference>
<dbReference type="PANTHER" id="PTHR37984">
    <property type="entry name" value="PROTEIN CBG26694"/>
    <property type="match status" value="1"/>
</dbReference>
<evidence type="ECO:0000313" key="9">
    <source>
        <dbReference type="EMBL" id="TFY75382.1"/>
    </source>
</evidence>
<evidence type="ECO:0000256" key="3">
    <source>
        <dbReference type="ARBA" id="ARBA00022722"/>
    </source>
</evidence>
<dbReference type="GO" id="GO:0015074">
    <property type="term" value="P:DNA integration"/>
    <property type="evidence" value="ECO:0007669"/>
    <property type="project" value="InterPro"/>
</dbReference>
<dbReference type="Gene3D" id="3.30.420.10">
    <property type="entry name" value="Ribonuclease H-like superfamily/Ribonuclease H"/>
    <property type="match status" value="1"/>
</dbReference>
<evidence type="ECO:0000256" key="4">
    <source>
        <dbReference type="ARBA" id="ARBA00022759"/>
    </source>
</evidence>
<evidence type="ECO:0000256" key="2">
    <source>
        <dbReference type="ARBA" id="ARBA00022695"/>
    </source>
</evidence>
<dbReference type="InterPro" id="IPR043502">
    <property type="entry name" value="DNA/RNA_pol_sf"/>
</dbReference>
<evidence type="ECO:0000256" key="5">
    <source>
        <dbReference type="ARBA" id="ARBA00022801"/>
    </source>
</evidence>
<dbReference type="Gene3D" id="1.10.340.70">
    <property type="match status" value="1"/>
</dbReference>
<dbReference type="AlphaFoldDB" id="A0A4Y9ZKV2"/>
<keyword evidence="1" id="KW-0808">Transferase</keyword>
<dbReference type="InterPro" id="IPR050951">
    <property type="entry name" value="Retrovirus_Pol_polyprotein"/>
</dbReference>
<dbReference type="Proteomes" id="UP000298061">
    <property type="component" value="Unassembled WGS sequence"/>
</dbReference>
<keyword evidence="2" id="KW-0548">Nucleotidyltransferase</keyword>
<comment type="caution">
    <text evidence="9">The sequence shown here is derived from an EMBL/GenBank/DDBJ whole genome shotgun (WGS) entry which is preliminary data.</text>
</comment>
<dbReference type="PROSITE" id="PS50994">
    <property type="entry name" value="INTEGRASE"/>
    <property type="match status" value="1"/>
</dbReference>
<proteinExistence type="predicted"/>
<dbReference type="GO" id="GO:0005634">
    <property type="term" value="C:nucleus"/>
    <property type="evidence" value="ECO:0007669"/>
    <property type="project" value="UniProtKB-ARBA"/>
</dbReference>
<dbReference type="InterPro" id="IPR012337">
    <property type="entry name" value="RNaseH-like_sf"/>
</dbReference>